<evidence type="ECO:0000313" key="8">
    <source>
        <dbReference type="EMBL" id="CAG9318395.1"/>
    </source>
</evidence>
<keyword evidence="7" id="KW-0732">Signal</keyword>
<keyword evidence="6" id="KW-0812">Transmembrane</keyword>
<dbReference type="GO" id="GO:0016780">
    <property type="term" value="F:phosphotransferase activity, for other substituted phosphate groups"/>
    <property type="evidence" value="ECO:0007669"/>
    <property type="project" value="InterPro"/>
</dbReference>
<feature type="transmembrane region" description="Helical" evidence="6">
    <location>
        <begin position="218"/>
        <end position="236"/>
    </location>
</feature>
<feature type="transmembrane region" description="Helical" evidence="6">
    <location>
        <begin position="248"/>
        <end position="268"/>
    </location>
</feature>
<keyword evidence="9" id="KW-1185">Reference proteome</keyword>
<evidence type="ECO:0008006" key="10">
    <source>
        <dbReference type="Google" id="ProtNLM"/>
    </source>
</evidence>
<dbReference type="PROSITE" id="PS00379">
    <property type="entry name" value="CDP_ALCOHOL_P_TRANSF"/>
    <property type="match status" value="1"/>
</dbReference>
<protein>
    <recommendedName>
        <fullName evidence="10">Ethanolaminephosphotransferase</fullName>
    </recommendedName>
</protein>
<sequence>MLGINALLLIYVSTLFHCGTTLACQLPDSISMVCSLLYFAWIIFDNLDGKQARRTQASTPLGLIYDHQSDALEITVMATFFGIISLFGNSPYTIAIWTTAAIHCYFENWEALYTNSYSMSSNKYLFVGMLALIYTALGSEFFINTMVFQTELRMLVFYGFCSWVSIEVLIRIFNVLMKSSNKMEAFMNLGSLFYIIFCVVVVLVFSPVGLAYAGTREFVLFLGFIFAREMGFLQLAHVSNSEYEPLNIPNYILLSLLMFNTSCHAWGFPLLDEYNLLCFLLLFAGLSYLHFIYSVTKEITKELNIPILTNLQRKIQSV</sequence>
<dbReference type="GO" id="GO:0016020">
    <property type="term" value="C:membrane"/>
    <property type="evidence" value="ECO:0007669"/>
    <property type="project" value="UniProtKB-SubCell"/>
</dbReference>
<dbReference type="AlphaFoldDB" id="A0AAU9IWG8"/>
<dbReference type="InterPro" id="IPR000462">
    <property type="entry name" value="CDP-OH_P_trans"/>
</dbReference>
<dbReference type="PANTHER" id="PTHR10414:SF37">
    <property type="entry name" value="BB IN A BOXCAR, ISOFORM C"/>
    <property type="match status" value="1"/>
</dbReference>
<feature type="transmembrane region" description="Helical" evidence="6">
    <location>
        <begin position="30"/>
        <end position="49"/>
    </location>
</feature>
<evidence type="ECO:0000256" key="5">
    <source>
        <dbReference type="RuleBase" id="RU003750"/>
    </source>
</evidence>
<dbReference type="InterPro" id="IPR043130">
    <property type="entry name" value="CDP-OH_PTrfase_TM_dom"/>
</dbReference>
<proteinExistence type="inferred from homology"/>
<dbReference type="Pfam" id="PF01066">
    <property type="entry name" value="CDP-OH_P_transf"/>
    <property type="match status" value="1"/>
</dbReference>
<feature type="signal peptide" evidence="7">
    <location>
        <begin position="1"/>
        <end position="23"/>
    </location>
</feature>
<comment type="subcellular location">
    <subcellularLocation>
        <location evidence="1">Membrane</location>
    </subcellularLocation>
</comment>
<evidence type="ECO:0000256" key="2">
    <source>
        <dbReference type="ARBA" id="ARBA00010441"/>
    </source>
</evidence>
<feature type="chain" id="PRO_5043572007" description="Ethanolaminephosphotransferase" evidence="7">
    <location>
        <begin position="24"/>
        <end position="318"/>
    </location>
</feature>
<name>A0AAU9IWG8_9CILI</name>
<dbReference type="InterPro" id="IPR014472">
    <property type="entry name" value="CHOPT"/>
</dbReference>
<evidence type="ECO:0000256" key="1">
    <source>
        <dbReference type="ARBA" id="ARBA00004370"/>
    </source>
</evidence>
<dbReference type="Proteomes" id="UP001162131">
    <property type="component" value="Unassembled WGS sequence"/>
</dbReference>
<evidence type="ECO:0000256" key="3">
    <source>
        <dbReference type="ARBA" id="ARBA00022679"/>
    </source>
</evidence>
<keyword evidence="3 5" id="KW-0808">Transferase</keyword>
<dbReference type="EMBL" id="CAJZBQ010000020">
    <property type="protein sequence ID" value="CAG9318395.1"/>
    <property type="molecule type" value="Genomic_DNA"/>
</dbReference>
<reference evidence="8" key="1">
    <citation type="submission" date="2021-09" db="EMBL/GenBank/DDBJ databases">
        <authorList>
            <consortium name="AG Swart"/>
            <person name="Singh M."/>
            <person name="Singh A."/>
            <person name="Seah K."/>
            <person name="Emmerich C."/>
        </authorList>
    </citation>
    <scope>NUCLEOTIDE SEQUENCE</scope>
    <source>
        <strain evidence="8">ATCC30299</strain>
    </source>
</reference>
<gene>
    <name evidence="8" type="ORF">BSTOLATCC_MIC20869</name>
</gene>
<feature type="transmembrane region" description="Helical" evidence="6">
    <location>
        <begin position="189"/>
        <end position="212"/>
    </location>
</feature>
<evidence type="ECO:0000313" key="9">
    <source>
        <dbReference type="Proteomes" id="UP001162131"/>
    </source>
</evidence>
<dbReference type="Gene3D" id="1.20.120.1760">
    <property type="match status" value="1"/>
</dbReference>
<accession>A0AAU9IWG8</accession>
<organism evidence="8 9">
    <name type="scientific">Blepharisma stoltei</name>
    <dbReference type="NCBI Taxonomy" id="1481888"/>
    <lineage>
        <taxon>Eukaryota</taxon>
        <taxon>Sar</taxon>
        <taxon>Alveolata</taxon>
        <taxon>Ciliophora</taxon>
        <taxon>Postciliodesmatophora</taxon>
        <taxon>Heterotrichea</taxon>
        <taxon>Heterotrichida</taxon>
        <taxon>Blepharismidae</taxon>
        <taxon>Blepharisma</taxon>
    </lineage>
</organism>
<dbReference type="PANTHER" id="PTHR10414">
    <property type="entry name" value="ETHANOLAMINEPHOSPHOTRANSFERASE"/>
    <property type="match status" value="1"/>
</dbReference>
<feature type="transmembrane region" description="Helical" evidence="6">
    <location>
        <begin position="274"/>
        <end position="293"/>
    </location>
</feature>
<keyword evidence="6" id="KW-1133">Transmembrane helix</keyword>
<feature type="transmembrane region" description="Helical" evidence="6">
    <location>
        <begin position="124"/>
        <end position="143"/>
    </location>
</feature>
<evidence type="ECO:0000256" key="6">
    <source>
        <dbReference type="SAM" id="Phobius"/>
    </source>
</evidence>
<evidence type="ECO:0000256" key="4">
    <source>
        <dbReference type="ARBA" id="ARBA00023136"/>
    </source>
</evidence>
<feature type="transmembrane region" description="Helical" evidence="6">
    <location>
        <begin position="155"/>
        <end position="177"/>
    </location>
</feature>
<dbReference type="GO" id="GO:0008654">
    <property type="term" value="P:phospholipid biosynthetic process"/>
    <property type="evidence" value="ECO:0007669"/>
    <property type="project" value="InterPro"/>
</dbReference>
<comment type="caution">
    <text evidence="8">The sequence shown here is derived from an EMBL/GenBank/DDBJ whole genome shotgun (WGS) entry which is preliminary data.</text>
</comment>
<keyword evidence="4 6" id="KW-0472">Membrane</keyword>
<comment type="similarity">
    <text evidence="2 5">Belongs to the CDP-alcohol phosphatidyltransferase class-I family.</text>
</comment>
<evidence type="ECO:0000256" key="7">
    <source>
        <dbReference type="SAM" id="SignalP"/>
    </source>
</evidence>
<dbReference type="InterPro" id="IPR048254">
    <property type="entry name" value="CDP_ALCOHOL_P_TRANSF_CS"/>
</dbReference>